<dbReference type="GO" id="GO:0048473">
    <property type="term" value="P:D-methionine transmembrane transport"/>
    <property type="evidence" value="ECO:0007669"/>
    <property type="project" value="TreeGrafter"/>
</dbReference>
<evidence type="ECO:0000256" key="2">
    <source>
        <dbReference type="ARBA" id="ARBA00022448"/>
    </source>
</evidence>
<dbReference type="Gene3D" id="1.10.3720.10">
    <property type="entry name" value="MetI-like"/>
    <property type="match status" value="1"/>
</dbReference>
<sequence>MFDWAFDTWARFGDQIIVGFVETFYMVAVAFSISLVLGTGIGMALSLCSRGGPMASPLLANPLAVVVNIIRSVPFILLLIIMAPVARALIGTAYGIYASMISLSVVGVAIVARLVEQAISDINPQVFHTARSMGVSRFQLVTEFILVEARSPLILGFTSAIISLIAYSTVVGVIAGGGIGYLALQEGFYMWNQPLMWVIILLMVLAVQIIQLLGSALARMVDKKGKSRKS</sequence>
<keyword evidence="5 7" id="KW-1133">Transmembrane helix</keyword>
<dbReference type="PANTHER" id="PTHR30450">
    <property type="entry name" value="ABC TRANSPORTER PERMEASE"/>
    <property type="match status" value="1"/>
</dbReference>
<dbReference type="Proteomes" id="UP000013243">
    <property type="component" value="Plasmid unnamed1"/>
</dbReference>
<dbReference type="AlphaFoldDB" id="A0A1B1A8E5"/>
<evidence type="ECO:0000256" key="6">
    <source>
        <dbReference type="ARBA" id="ARBA00023136"/>
    </source>
</evidence>
<evidence type="ECO:0000259" key="8">
    <source>
        <dbReference type="PROSITE" id="PS50928"/>
    </source>
</evidence>
<dbReference type="InterPro" id="IPR035906">
    <property type="entry name" value="MetI-like_sf"/>
</dbReference>
<dbReference type="InterPro" id="IPR051322">
    <property type="entry name" value="AA_ABC_Transporter_Permease"/>
</dbReference>
<dbReference type="PANTHER" id="PTHR30450:SF1">
    <property type="entry name" value="D-METHIONINE TRANSPORT SYSTEM PERMEASE PROTEIN METI-RELATED"/>
    <property type="match status" value="1"/>
</dbReference>
<comment type="similarity">
    <text evidence="7">Belongs to the binding-protein-dependent transport system permease family.</text>
</comment>
<dbReference type="CDD" id="cd06261">
    <property type="entry name" value="TM_PBP2"/>
    <property type="match status" value="1"/>
</dbReference>
<evidence type="ECO:0000313" key="9">
    <source>
        <dbReference type="EMBL" id="ANP42797.1"/>
    </source>
</evidence>
<dbReference type="InterPro" id="IPR000515">
    <property type="entry name" value="MetI-like"/>
</dbReference>
<organism evidence="9 10">
    <name type="scientific">Tritonibacter mobilis F1926</name>
    <dbReference type="NCBI Taxonomy" id="1265309"/>
    <lineage>
        <taxon>Bacteria</taxon>
        <taxon>Pseudomonadati</taxon>
        <taxon>Pseudomonadota</taxon>
        <taxon>Alphaproteobacteria</taxon>
        <taxon>Rhodobacterales</taxon>
        <taxon>Paracoccaceae</taxon>
        <taxon>Tritonibacter</taxon>
    </lineage>
</organism>
<reference evidence="9 10" key="1">
    <citation type="journal article" date="2016" name="ISME J.">
        <title>Global occurrence and heterogeneity of the Roseobacter-clade species Ruegeria mobilis.</title>
        <authorList>
            <person name="Sonnenschein E."/>
            <person name="Gram L."/>
        </authorList>
    </citation>
    <scope>NUCLEOTIDE SEQUENCE [LARGE SCALE GENOMIC DNA]</scope>
    <source>
        <strain evidence="9 10">F1926</strain>
        <plasmid evidence="9 10">unnamed1</plasmid>
    </source>
</reference>
<evidence type="ECO:0000256" key="5">
    <source>
        <dbReference type="ARBA" id="ARBA00022989"/>
    </source>
</evidence>
<geneLocation type="plasmid" evidence="9 10">
    <name>unnamed1</name>
</geneLocation>
<accession>A0A1B1A8E5</accession>
<feature type="transmembrane region" description="Helical" evidence="7">
    <location>
        <begin position="94"/>
        <end position="115"/>
    </location>
</feature>
<proteinExistence type="inferred from homology"/>
<keyword evidence="3" id="KW-1003">Cell membrane</keyword>
<gene>
    <name evidence="9" type="ORF">K529_018715</name>
</gene>
<dbReference type="PROSITE" id="PS50928">
    <property type="entry name" value="ABC_TM1"/>
    <property type="match status" value="1"/>
</dbReference>
<evidence type="ECO:0000256" key="4">
    <source>
        <dbReference type="ARBA" id="ARBA00022692"/>
    </source>
</evidence>
<comment type="subcellular location">
    <subcellularLocation>
        <location evidence="1 7">Cell membrane</location>
        <topology evidence="1 7">Multi-pass membrane protein</topology>
    </subcellularLocation>
</comment>
<evidence type="ECO:0000256" key="1">
    <source>
        <dbReference type="ARBA" id="ARBA00004651"/>
    </source>
</evidence>
<feature type="transmembrane region" description="Helical" evidence="7">
    <location>
        <begin position="59"/>
        <end position="82"/>
    </location>
</feature>
<evidence type="ECO:0000256" key="7">
    <source>
        <dbReference type="RuleBase" id="RU363032"/>
    </source>
</evidence>
<feature type="transmembrane region" description="Helical" evidence="7">
    <location>
        <begin position="195"/>
        <end position="218"/>
    </location>
</feature>
<dbReference type="Pfam" id="PF00528">
    <property type="entry name" value="BPD_transp_1"/>
    <property type="match status" value="1"/>
</dbReference>
<dbReference type="SUPFAM" id="SSF161098">
    <property type="entry name" value="MetI-like"/>
    <property type="match status" value="1"/>
</dbReference>
<feature type="transmembrane region" description="Helical" evidence="7">
    <location>
        <begin position="24"/>
        <end position="47"/>
    </location>
</feature>
<keyword evidence="6 7" id="KW-0472">Membrane</keyword>
<dbReference type="KEGG" id="rmb:K529_018715"/>
<dbReference type="GO" id="GO:0005886">
    <property type="term" value="C:plasma membrane"/>
    <property type="evidence" value="ECO:0007669"/>
    <property type="project" value="UniProtKB-SubCell"/>
</dbReference>
<dbReference type="EMBL" id="CP015231">
    <property type="protein sequence ID" value="ANP42797.1"/>
    <property type="molecule type" value="Genomic_DNA"/>
</dbReference>
<evidence type="ECO:0000256" key="3">
    <source>
        <dbReference type="ARBA" id="ARBA00022475"/>
    </source>
</evidence>
<feature type="domain" description="ABC transmembrane type-1" evidence="8">
    <location>
        <begin position="20"/>
        <end position="214"/>
    </location>
</feature>
<dbReference type="OrthoDB" id="9793490at2"/>
<protein>
    <submittedName>
        <fullName evidence="9">ABC transporter permease</fullName>
    </submittedName>
</protein>
<evidence type="ECO:0000313" key="10">
    <source>
        <dbReference type="Proteomes" id="UP000013243"/>
    </source>
</evidence>
<keyword evidence="4 7" id="KW-0812">Transmembrane</keyword>
<keyword evidence="9" id="KW-0614">Plasmid</keyword>
<name>A0A1B1A8E5_9RHOB</name>
<dbReference type="RefSeq" id="WP_005610365.1">
    <property type="nucleotide sequence ID" value="NZ_CP015231.1"/>
</dbReference>
<keyword evidence="2 7" id="KW-0813">Transport</keyword>
<feature type="transmembrane region" description="Helical" evidence="7">
    <location>
        <begin position="153"/>
        <end position="183"/>
    </location>
</feature>
<dbReference type="GeneID" id="28251911"/>